<dbReference type="GeneTree" id="ENSGT01150000287167"/>
<protein>
    <recommendedName>
        <fullName evidence="4">C-type lectin domain-containing protein</fullName>
    </recommendedName>
</protein>
<evidence type="ECO:0008006" key="4">
    <source>
        <dbReference type="Google" id="ProtNLM"/>
    </source>
</evidence>
<dbReference type="AlphaFoldDB" id="A0A671TQJ9"/>
<dbReference type="InterPro" id="IPR050111">
    <property type="entry name" value="C-type_lectin/snaclec_domain"/>
</dbReference>
<feature type="signal peptide" evidence="1">
    <location>
        <begin position="1"/>
        <end position="17"/>
    </location>
</feature>
<dbReference type="SUPFAM" id="SSF56436">
    <property type="entry name" value="C-type lectin-like"/>
    <property type="match status" value="1"/>
</dbReference>
<reference evidence="2" key="2">
    <citation type="submission" date="2025-08" db="UniProtKB">
        <authorList>
            <consortium name="Ensembl"/>
        </authorList>
    </citation>
    <scope>IDENTIFICATION</scope>
</reference>
<name>A0A671TQJ9_SPAAU</name>
<evidence type="ECO:0000313" key="3">
    <source>
        <dbReference type="Proteomes" id="UP000472265"/>
    </source>
</evidence>
<sequence>MCAVMSLSFLNLFSGNSDIAELGTSCPGGWTRYNDHCFLYIPSHMTWANKHCQIYGGNLASVHSFDEHHAIQTMIQRQTSGYPLAWLGGCDAALTNPTLDMNTHKPLTTTP</sequence>
<dbReference type="InParanoid" id="A0A671TQJ9"/>
<reference evidence="2" key="3">
    <citation type="submission" date="2025-09" db="UniProtKB">
        <authorList>
            <consortium name="Ensembl"/>
        </authorList>
    </citation>
    <scope>IDENTIFICATION</scope>
</reference>
<dbReference type="Ensembl" id="ENSSAUT00010003964.1">
    <property type="protein sequence ID" value="ENSSAUP00010003671.1"/>
    <property type="gene ID" value="ENSSAUG00010001934.1"/>
</dbReference>
<reference evidence="2" key="1">
    <citation type="submission" date="2021-04" db="EMBL/GenBank/DDBJ databases">
        <authorList>
            <consortium name="Wellcome Sanger Institute Data Sharing"/>
        </authorList>
    </citation>
    <scope>NUCLEOTIDE SEQUENCE [LARGE SCALE GENOMIC DNA]</scope>
</reference>
<dbReference type="OMA" id="RIRTHEY"/>
<feature type="chain" id="PRO_5025575364" description="C-type lectin domain-containing protein" evidence="1">
    <location>
        <begin position="18"/>
        <end position="111"/>
    </location>
</feature>
<keyword evidence="3" id="KW-1185">Reference proteome</keyword>
<dbReference type="Gene3D" id="3.10.100.10">
    <property type="entry name" value="Mannose-Binding Protein A, subunit A"/>
    <property type="match status" value="1"/>
</dbReference>
<dbReference type="InterPro" id="IPR016187">
    <property type="entry name" value="CTDL_fold"/>
</dbReference>
<keyword evidence="1" id="KW-0732">Signal</keyword>
<organism evidence="2 3">
    <name type="scientific">Sparus aurata</name>
    <name type="common">Gilthead sea bream</name>
    <dbReference type="NCBI Taxonomy" id="8175"/>
    <lineage>
        <taxon>Eukaryota</taxon>
        <taxon>Metazoa</taxon>
        <taxon>Chordata</taxon>
        <taxon>Craniata</taxon>
        <taxon>Vertebrata</taxon>
        <taxon>Euteleostomi</taxon>
        <taxon>Actinopterygii</taxon>
        <taxon>Neopterygii</taxon>
        <taxon>Teleostei</taxon>
        <taxon>Neoteleostei</taxon>
        <taxon>Acanthomorphata</taxon>
        <taxon>Eupercaria</taxon>
        <taxon>Spariformes</taxon>
        <taxon>Sparidae</taxon>
        <taxon>Sparus</taxon>
    </lineage>
</organism>
<accession>A0A671TQJ9</accession>
<dbReference type="Proteomes" id="UP000472265">
    <property type="component" value="Chromosome 10"/>
</dbReference>
<evidence type="ECO:0000256" key="1">
    <source>
        <dbReference type="SAM" id="SignalP"/>
    </source>
</evidence>
<evidence type="ECO:0000313" key="2">
    <source>
        <dbReference type="Ensembl" id="ENSSAUP00010003671.1"/>
    </source>
</evidence>
<proteinExistence type="predicted"/>
<dbReference type="PANTHER" id="PTHR22803">
    <property type="entry name" value="MANNOSE, PHOSPHOLIPASE, LECTIN RECEPTOR RELATED"/>
    <property type="match status" value="1"/>
</dbReference>
<dbReference type="InterPro" id="IPR016186">
    <property type="entry name" value="C-type_lectin-like/link_sf"/>
</dbReference>